<keyword evidence="4" id="KW-1185">Reference proteome</keyword>
<organism evidence="3 4">
    <name type="scientific">Alternaria alternata</name>
    <name type="common">Alternaria rot fungus</name>
    <name type="synonym">Torula alternata</name>
    <dbReference type="NCBI Taxonomy" id="5599"/>
    <lineage>
        <taxon>Eukaryota</taxon>
        <taxon>Fungi</taxon>
        <taxon>Dikarya</taxon>
        <taxon>Ascomycota</taxon>
        <taxon>Pezizomycotina</taxon>
        <taxon>Dothideomycetes</taxon>
        <taxon>Pleosporomycetidae</taxon>
        <taxon>Pleosporales</taxon>
        <taxon>Pleosporineae</taxon>
        <taxon>Pleosporaceae</taxon>
        <taxon>Alternaria</taxon>
        <taxon>Alternaria sect. Alternaria</taxon>
        <taxon>Alternaria alternata complex</taxon>
    </lineage>
</organism>
<dbReference type="KEGG" id="aalt:CC77DRAFT_1009883"/>
<dbReference type="CDD" id="cd18186">
    <property type="entry name" value="BTB_POZ_ZBTB_KLHL-like"/>
    <property type="match status" value="1"/>
</dbReference>
<feature type="region of interest" description="Disordered" evidence="1">
    <location>
        <begin position="74"/>
        <end position="99"/>
    </location>
</feature>
<name>A0A177DJL6_ALTAL</name>
<evidence type="ECO:0000259" key="2">
    <source>
        <dbReference type="PROSITE" id="PS50097"/>
    </source>
</evidence>
<dbReference type="InterPro" id="IPR000210">
    <property type="entry name" value="BTB/POZ_dom"/>
</dbReference>
<sequence length="733" mass="81119">MYTRVKLQARVSWNFAVAGNNGSETLRSYNRDFAIPGSKRSRMASGSIGDVPAATFAEYVDDPFLDHGKRAGASQASLEGDDDLTKDAPSADAPQFDLAQRPEAPSRCIALRPALTHRLYSHRLHVRAKAKLQRDRLLSGPMIDIYVGESKRHWSLHRNLLCHHSETLENELLGDADGHTRKDQLDLPDHSPAGFELLVKWLYQGSLDDVSDMADANLKYEYAVSCHKLYLLCDRFDMAQLKNVAMDQYRKGLNEAELVPDADEIDHIYRKSPTGSPFRKLMTRIAARQIMDPGSERDVETYRECFENNPDFAIDLVKAIRSGTGGMLFDDPTDEGNECDYHDHEAGPNCHTKGKGKGKQVKKKAGLSSAKSVPYISSDQQNRPPRPPPPKTPHPSRPLPARPQEGSAGPLRRRLTSPASSTVVTSTEMAVASQPPNPDAIREREKDREKLRKVTPPERRRLERAQSSGTEMQKSRPVLEERRRSSDDASPPHQNSHIEDEALGELEGGPVQPPQRTPSRRGIWEWARVGTGRLNIIGRIPHPEWKGPVVSHQVVMNGNSQISTIPEMHDGFSIPSTTATETNDLQDYNQAMAAKMEGFGFSHAHITTSPSFSQTKRSSDDLVAASSTASTPANLNLVSEAWTNGERITPQPSKDSPPLTPDTPTPNQRRKDSTIEDESTPTKDASESVKAEVADRPQNGVKTTPTPDRIPKYRIALTSNFLSPARSTTSSTS</sequence>
<feature type="compositionally biased region" description="Pro residues" evidence="1">
    <location>
        <begin position="384"/>
        <end position="401"/>
    </location>
</feature>
<proteinExistence type="predicted"/>
<feature type="compositionally biased region" description="Basic and acidic residues" evidence="1">
    <location>
        <begin position="473"/>
        <end position="487"/>
    </location>
</feature>
<feature type="region of interest" description="Disordered" evidence="1">
    <location>
        <begin position="646"/>
        <end position="733"/>
    </location>
</feature>
<dbReference type="PROSITE" id="PS50097">
    <property type="entry name" value="BTB"/>
    <property type="match status" value="1"/>
</dbReference>
<feature type="compositionally biased region" description="Polar residues" evidence="1">
    <location>
        <begin position="717"/>
        <end position="733"/>
    </location>
</feature>
<evidence type="ECO:0000313" key="3">
    <source>
        <dbReference type="EMBL" id="OAG19401.1"/>
    </source>
</evidence>
<dbReference type="Pfam" id="PF00651">
    <property type="entry name" value="BTB"/>
    <property type="match status" value="1"/>
</dbReference>
<feature type="compositionally biased region" description="Polar residues" evidence="1">
    <location>
        <begin position="369"/>
        <end position="382"/>
    </location>
</feature>
<dbReference type="Gene3D" id="3.30.710.10">
    <property type="entry name" value="Potassium Channel Kv1.1, Chain A"/>
    <property type="match status" value="1"/>
</dbReference>
<feature type="region of interest" description="Disordered" evidence="1">
    <location>
        <begin position="339"/>
        <end position="522"/>
    </location>
</feature>
<dbReference type="PANTHER" id="PTHR47843">
    <property type="entry name" value="BTB DOMAIN-CONTAINING PROTEIN-RELATED"/>
    <property type="match status" value="1"/>
</dbReference>
<evidence type="ECO:0000256" key="1">
    <source>
        <dbReference type="SAM" id="MobiDB-lite"/>
    </source>
</evidence>
<dbReference type="Proteomes" id="UP000077248">
    <property type="component" value="Unassembled WGS sequence"/>
</dbReference>
<dbReference type="GeneID" id="29109210"/>
<feature type="compositionally biased region" description="Basic and acidic residues" evidence="1">
    <location>
        <begin position="669"/>
        <end position="695"/>
    </location>
</feature>
<dbReference type="RefSeq" id="XP_018384822.1">
    <property type="nucleotide sequence ID" value="XM_018523616.1"/>
</dbReference>
<feature type="domain" description="BTB" evidence="2">
    <location>
        <begin position="143"/>
        <end position="211"/>
    </location>
</feature>
<evidence type="ECO:0000313" key="4">
    <source>
        <dbReference type="Proteomes" id="UP000077248"/>
    </source>
</evidence>
<dbReference type="EMBL" id="KV441481">
    <property type="protein sequence ID" value="OAG19401.1"/>
    <property type="molecule type" value="Genomic_DNA"/>
</dbReference>
<dbReference type="OMA" id="RRGIWEW"/>
<accession>A0A177DJL6</accession>
<dbReference type="SUPFAM" id="SSF54695">
    <property type="entry name" value="POZ domain"/>
    <property type="match status" value="1"/>
</dbReference>
<feature type="compositionally biased region" description="Basic residues" evidence="1">
    <location>
        <begin position="352"/>
        <end position="365"/>
    </location>
</feature>
<dbReference type="VEuPathDB" id="FungiDB:CC77DRAFT_1009883"/>
<dbReference type="STRING" id="5599.A0A177DJL6"/>
<feature type="compositionally biased region" description="Basic and acidic residues" evidence="1">
    <location>
        <begin position="440"/>
        <end position="464"/>
    </location>
</feature>
<dbReference type="AlphaFoldDB" id="A0A177DJL6"/>
<reference evidence="3 4" key="1">
    <citation type="submission" date="2016-05" db="EMBL/GenBank/DDBJ databases">
        <title>Comparative analysis of secretome profiles of manganese(II)-oxidizing ascomycete fungi.</title>
        <authorList>
            <consortium name="DOE Joint Genome Institute"/>
            <person name="Zeiner C.A."/>
            <person name="Purvine S.O."/>
            <person name="Zink E.M."/>
            <person name="Wu S."/>
            <person name="Pasa-Tolic L."/>
            <person name="Chaput D.L."/>
            <person name="Haridas S."/>
            <person name="Grigoriev I.V."/>
            <person name="Santelli C.M."/>
            <person name="Hansel C.M."/>
        </authorList>
    </citation>
    <scope>NUCLEOTIDE SEQUENCE [LARGE SCALE GENOMIC DNA]</scope>
    <source>
        <strain evidence="3 4">SRC1lrK2f</strain>
    </source>
</reference>
<dbReference type="PANTHER" id="PTHR47843:SF2">
    <property type="entry name" value="BTB DOMAIN-CONTAINING PROTEIN"/>
    <property type="match status" value="1"/>
</dbReference>
<feature type="compositionally biased region" description="Low complexity" evidence="1">
    <location>
        <begin position="416"/>
        <end position="427"/>
    </location>
</feature>
<protein>
    <recommendedName>
        <fullName evidence="2">BTB domain-containing protein</fullName>
    </recommendedName>
</protein>
<gene>
    <name evidence="3" type="ORF">CC77DRAFT_1009883</name>
</gene>
<dbReference type="InterPro" id="IPR011333">
    <property type="entry name" value="SKP1/BTB/POZ_sf"/>
</dbReference>